<feature type="domain" description="YdbS-like PH" evidence="3">
    <location>
        <begin position="60"/>
        <end position="141"/>
    </location>
</feature>
<reference evidence="4" key="1">
    <citation type="journal article" date="2014" name="Int. J. Syst. Evol. Microbiol.">
        <title>Complete genome sequence of Corynebacterium casei LMG S-19264T (=DSM 44701T), isolated from a smear-ripened cheese.</title>
        <authorList>
            <consortium name="US DOE Joint Genome Institute (JGI-PGF)"/>
            <person name="Walter F."/>
            <person name="Albersmeier A."/>
            <person name="Kalinowski J."/>
            <person name="Ruckert C."/>
        </authorList>
    </citation>
    <scope>NUCLEOTIDE SEQUENCE</scope>
    <source>
        <strain evidence="4">CGMCC 4.7278</strain>
    </source>
</reference>
<feature type="region of interest" description="Disordered" evidence="1">
    <location>
        <begin position="516"/>
        <end position="564"/>
    </location>
</feature>
<sequence>MNDTGWQRLDPRMLLVYPVTEVIKYIPVLLGSVIIGTSRGNPLWSLIPLAVVAGFGATRWFTTTYRIDGEQVQLCSGLLARKTLSIPRSRIRSVDVQADLWHRLLGLAVVEVGTGTEKSKDDAFKLDALDRDDVPALRNQLLAHTSTPEPVADASIEREIAHWRPAWVRYAPLSLTGLAFAAPLVGFGAQFGAADLIFESDAVRHVGDDRLPIVVLIVSGVALLSLLLVSIAACAQYLATWFGLRVVDNGSTLHLRYGLFTTRQITLDLARFRGATLSEPLLLRAAGAAQLSMIMTGENPQQKILPQAPRIAAERTLDELLRTRRARNSKSVKTIRPEITADDLLITGETLGTIPLIPHGPAARRRRYTHAAIPVEILAGLALLYVLTGHHLPLAIWAVLAIFAGLSTVLARDQYRGLGHRVLAGTDGPTWLITSKGSLNRHRDCLEADGIIGWTIKQSFWQRRVGLATVVAATAAGKKAYSVVDLPLPQARALIEEVSPGISGLAQSAGVRPEIHVPGGEQHAASEQQEGAAVAGEHPVAARSARRGDEETERPHADRGEQET</sequence>
<name>A0A917QGC5_9NOCA</name>
<feature type="transmembrane region" description="Helical" evidence="2">
    <location>
        <begin position="213"/>
        <end position="235"/>
    </location>
</feature>
<organism evidence="4 5">
    <name type="scientific">Nocardia camponoti</name>
    <dbReference type="NCBI Taxonomy" id="1616106"/>
    <lineage>
        <taxon>Bacteria</taxon>
        <taxon>Bacillati</taxon>
        <taxon>Actinomycetota</taxon>
        <taxon>Actinomycetes</taxon>
        <taxon>Mycobacteriales</taxon>
        <taxon>Nocardiaceae</taxon>
        <taxon>Nocardia</taxon>
    </lineage>
</organism>
<keyword evidence="2" id="KW-0472">Membrane</keyword>
<feature type="transmembrane region" description="Helical" evidence="2">
    <location>
        <begin position="368"/>
        <end position="388"/>
    </location>
</feature>
<dbReference type="InterPro" id="IPR014529">
    <property type="entry name" value="UCP026631"/>
</dbReference>
<feature type="transmembrane region" description="Helical" evidence="2">
    <location>
        <begin position="43"/>
        <end position="61"/>
    </location>
</feature>
<keyword evidence="2" id="KW-1133">Transmembrane helix</keyword>
<gene>
    <name evidence="4" type="ORF">GCM10011591_18780</name>
</gene>
<proteinExistence type="predicted"/>
<evidence type="ECO:0000256" key="1">
    <source>
        <dbReference type="SAM" id="MobiDB-lite"/>
    </source>
</evidence>
<evidence type="ECO:0000256" key="2">
    <source>
        <dbReference type="SAM" id="Phobius"/>
    </source>
</evidence>
<feature type="transmembrane region" description="Helical" evidence="2">
    <location>
        <begin position="14"/>
        <end position="37"/>
    </location>
</feature>
<feature type="compositionally biased region" description="Basic and acidic residues" evidence="1">
    <location>
        <begin position="546"/>
        <end position="564"/>
    </location>
</feature>
<dbReference type="RefSeq" id="WP_229683837.1">
    <property type="nucleotide sequence ID" value="NZ_BMMW01000002.1"/>
</dbReference>
<evidence type="ECO:0000259" key="3">
    <source>
        <dbReference type="Pfam" id="PF03703"/>
    </source>
</evidence>
<dbReference type="Proteomes" id="UP000612956">
    <property type="component" value="Unassembled WGS sequence"/>
</dbReference>
<feature type="transmembrane region" description="Helical" evidence="2">
    <location>
        <begin position="170"/>
        <end position="193"/>
    </location>
</feature>
<feature type="transmembrane region" description="Helical" evidence="2">
    <location>
        <begin position="394"/>
        <end position="411"/>
    </location>
</feature>
<comment type="caution">
    <text evidence="4">The sequence shown here is derived from an EMBL/GenBank/DDBJ whole genome shotgun (WGS) entry which is preliminary data.</text>
</comment>
<feature type="domain" description="YdbS-like PH" evidence="3">
    <location>
        <begin position="433"/>
        <end position="496"/>
    </location>
</feature>
<dbReference type="PANTHER" id="PTHR34473">
    <property type="entry name" value="UPF0699 TRANSMEMBRANE PROTEIN YDBS"/>
    <property type="match status" value="1"/>
</dbReference>
<dbReference type="Pfam" id="PF03703">
    <property type="entry name" value="bPH_2"/>
    <property type="match status" value="2"/>
</dbReference>
<reference evidence="4" key="2">
    <citation type="submission" date="2020-09" db="EMBL/GenBank/DDBJ databases">
        <authorList>
            <person name="Sun Q."/>
            <person name="Zhou Y."/>
        </authorList>
    </citation>
    <scope>NUCLEOTIDE SEQUENCE</scope>
    <source>
        <strain evidence="4">CGMCC 4.7278</strain>
    </source>
</reference>
<dbReference type="PANTHER" id="PTHR34473:SF2">
    <property type="entry name" value="UPF0699 TRANSMEMBRANE PROTEIN YDBT"/>
    <property type="match status" value="1"/>
</dbReference>
<dbReference type="EMBL" id="BMMW01000002">
    <property type="protein sequence ID" value="GGK47718.1"/>
    <property type="molecule type" value="Genomic_DNA"/>
</dbReference>
<dbReference type="PIRSF" id="PIRSF026631">
    <property type="entry name" value="UCP026631"/>
    <property type="match status" value="1"/>
</dbReference>
<dbReference type="AlphaFoldDB" id="A0A917QGC5"/>
<accession>A0A917QGC5</accession>
<keyword evidence="2" id="KW-0812">Transmembrane</keyword>
<evidence type="ECO:0000313" key="4">
    <source>
        <dbReference type="EMBL" id="GGK47718.1"/>
    </source>
</evidence>
<protein>
    <submittedName>
        <fullName evidence="4">Membrane protein</fullName>
    </submittedName>
</protein>
<evidence type="ECO:0000313" key="5">
    <source>
        <dbReference type="Proteomes" id="UP000612956"/>
    </source>
</evidence>
<dbReference type="InterPro" id="IPR005182">
    <property type="entry name" value="YdbS-like_PH"/>
</dbReference>
<keyword evidence="5" id="KW-1185">Reference proteome</keyword>